<dbReference type="AlphaFoldDB" id="A0A7W8UCM1"/>
<evidence type="ECO:0000313" key="3">
    <source>
        <dbReference type="Proteomes" id="UP000585507"/>
    </source>
</evidence>
<protein>
    <submittedName>
        <fullName evidence="2">Lipopolysaccharide export LptBFGC system permease protein LptF</fullName>
    </submittedName>
</protein>
<evidence type="ECO:0000256" key="1">
    <source>
        <dbReference type="SAM" id="Phobius"/>
    </source>
</evidence>
<name>A0A7W8UCM1_9HYPH</name>
<keyword evidence="1" id="KW-1133">Transmembrane helix</keyword>
<dbReference type="RefSeq" id="WP_018329152.1">
    <property type="nucleotide sequence ID" value="NZ_JACHBK010000008.1"/>
</dbReference>
<proteinExistence type="predicted"/>
<sequence>MISRGSAFLGGVVGIALAVAAVIVINALWLLPAARTEGRNRLIVDQAVQSQKEELERKGDDAKLQRLSDYDLCIAYLGRVPECDSLRLQPV</sequence>
<organism evidence="2 3">
    <name type="scientific">Rhizobium giardinii</name>
    <dbReference type="NCBI Taxonomy" id="56731"/>
    <lineage>
        <taxon>Bacteria</taxon>
        <taxon>Pseudomonadati</taxon>
        <taxon>Pseudomonadota</taxon>
        <taxon>Alphaproteobacteria</taxon>
        <taxon>Hyphomicrobiales</taxon>
        <taxon>Rhizobiaceae</taxon>
        <taxon>Rhizobium/Agrobacterium group</taxon>
        <taxon>Rhizobium</taxon>
    </lineage>
</organism>
<evidence type="ECO:0000313" key="2">
    <source>
        <dbReference type="EMBL" id="MBB5536932.1"/>
    </source>
</evidence>
<keyword evidence="1" id="KW-0812">Transmembrane</keyword>
<feature type="transmembrane region" description="Helical" evidence="1">
    <location>
        <begin position="6"/>
        <end position="31"/>
    </location>
</feature>
<comment type="caution">
    <text evidence="2">The sequence shown here is derived from an EMBL/GenBank/DDBJ whole genome shotgun (WGS) entry which is preliminary data.</text>
</comment>
<reference evidence="2 3" key="1">
    <citation type="submission" date="2020-08" db="EMBL/GenBank/DDBJ databases">
        <title>Genomic Encyclopedia of Type Strains, Phase IV (KMG-V): Genome sequencing to study the core and pangenomes of soil and plant-associated prokaryotes.</title>
        <authorList>
            <person name="Whitman W."/>
        </authorList>
    </citation>
    <scope>NUCLEOTIDE SEQUENCE [LARGE SCALE GENOMIC DNA]</scope>
    <source>
        <strain evidence="2 3">SEMIA 4084</strain>
    </source>
</reference>
<dbReference type="Proteomes" id="UP000585507">
    <property type="component" value="Unassembled WGS sequence"/>
</dbReference>
<gene>
    <name evidence="2" type="ORF">GGD55_003647</name>
</gene>
<dbReference type="EMBL" id="JACHBK010000008">
    <property type="protein sequence ID" value="MBB5536932.1"/>
    <property type="molecule type" value="Genomic_DNA"/>
</dbReference>
<keyword evidence="3" id="KW-1185">Reference proteome</keyword>
<accession>A0A7W8UCM1</accession>
<keyword evidence="1" id="KW-0472">Membrane</keyword>